<dbReference type="Proteomes" id="UP000814140">
    <property type="component" value="Unassembled WGS sequence"/>
</dbReference>
<protein>
    <submittedName>
        <fullName evidence="1">Uncharacterized protein</fullName>
    </submittedName>
</protein>
<name>A0ACB8SHU1_9AGAM</name>
<reference evidence="1" key="2">
    <citation type="journal article" date="2022" name="New Phytol.">
        <title>Evolutionary transition to the ectomycorrhizal habit in the genomes of a hyperdiverse lineage of mushroom-forming fungi.</title>
        <authorList>
            <person name="Looney B."/>
            <person name="Miyauchi S."/>
            <person name="Morin E."/>
            <person name="Drula E."/>
            <person name="Courty P.E."/>
            <person name="Kohler A."/>
            <person name="Kuo A."/>
            <person name="LaButti K."/>
            <person name="Pangilinan J."/>
            <person name="Lipzen A."/>
            <person name="Riley R."/>
            <person name="Andreopoulos W."/>
            <person name="He G."/>
            <person name="Johnson J."/>
            <person name="Nolan M."/>
            <person name="Tritt A."/>
            <person name="Barry K.W."/>
            <person name="Grigoriev I.V."/>
            <person name="Nagy L.G."/>
            <person name="Hibbett D."/>
            <person name="Henrissat B."/>
            <person name="Matheny P.B."/>
            <person name="Labbe J."/>
            <person name="Martin F.M."/>
        </authorList>
    </citation>
    <scope>NUCLEOTIDE SEQUENCE</scope>
    <source>
        <strain evidence="1">HHB10654</strain>
    </source>
</reference>
<proteinExistence type="predicted"/>
<evidence type="ECO:0000313" key="2">
    <source>
        <dbReference type="Proteomes" id="UP000814140"/>
    </source>
</evidence>
<organism evidence="1 2">
    <name type="scientific">Artomyces pyxidatus</name>
    <dbReference type="NCBI Taxonomy" id="48021"/>
    <lineage>
        <taxon>Eukaryota</taxon>
        <taxon>Fungi</taxon>
        <taxon>Dikarya</taxon>
        <taxon>Basidiomycota</taxon>
        <taxon>Agaricomycotina</taxon>
        <taxon>Agaricomycetes</taxon>
        <taxon>Russulales</taxon>
        <taxon>Auriscalpiaceae</taxon>
        <taxon>Artomyces</taxon>
    </lineage>
</organism>
<evidence type="ECO:0000313" key="1">
    <source>
        <dbReference type="EMBL" id="KAI0055797.1"/>
    </source>
</evidence>
<comment type="caution">
    <text evidence="1">The sequence shown here is derived from an EMBL/GenBank/DDBJ whole genome shotgun (WGS) entry which is preliminary data.</text>
</comment>
<dbReference type="EMBL" id="MU277279">
    <property type="protein sequence ID" value="KAI0055797.1"/>
    <property type="molecule type" value="Genomic_DNA"/>
</dbReference>
<accession>A0ACB8SHU1</accession>
<sequence>MLYQTIRILILLGSCEPIRQLFVAACWFWFLYSKFQGTASALSSWSPCNVTGISTICVFIDRAYGSFPLRSQGLSEALDTQYAGFGDLFESTIASSGPLMGDLIASRLDVEDLILLVKSSPVKRREIITDQLKLFIEDARDVGDELQKFMMRVYGVADSVISQGEYTLQLKREIGSPTFAGRLICNAFNNSLTYNYCHRHIAIQESFLSSVGSFEESTRNLLAWANVLAGSFMRLEERLINISGTISAEVNETVDERIAVSAALWTTLGFNRQALARLQMRLSSLKSIITYHANAFHYLTNARQELKAMDAALGELRRCASDAILVGANLPMESIYDSLARGVQRLQLDRKAIGRISAEESGSGPVAKALIIRKPAETEAASGIRALGLLAW</sequence>
<keyword evidence="2" id="KW-1185">Reference proteome</keyword>
<gene>
    <name evidence="1" type="ORF">BV25DRAFT_1921531</name>
</gene>
<reference evidence="1" key="1">
    <citation type="submission" date="2021-03" db="EMBL/GenBank/DDBJ databases">
        <authorList>
            <consortium name="DOE Joint Genome Institute"/>
            <person name="Ahrendt S."/>
            <person name="Looney B.P."/>
            <person name="Miyauchi S."/>
            <person name="Morin E."/>
            <person name="Drula E."/>
            <person name="Courty P.E."/>
            <person name="Chicoki N."/>
            <person name="Fauchery L."/>
            <person name="Kohler A."/>
            <person name="Kuo A."/>
            <person name="Labutti K."/>
            <person name="Pangilinan J."/>
            <person name="Lipzen A."/>
            <person name="Riley R."/>
            <person name="Andreopoulos W."/>
            <person name="He G."/>
            <person name="Johnson J."/>
            <person name="Barry K.W."/>
            <person name="Grigoriev I.V."/>
            <person name="Nagy L."/>
            <person name="Hibbett D."/>
            <person name="Henrissat B."/>
            <person name="Matheny P.B."/>
            <person name="Labbe J."/>
            <person name="Martin F."/>
        </authorList>
    </citation>
    <scope>NUCLEOTIDE SEQUENCE</scope>
    <source>
        <strain evidence="1">HHB10654</strain>
    </source>
</reference>